<dbReference type="AlphaFoldDB" id="A0A8K0FZI0"/>
<gene>
    <name evidence="1" type="ORF">ILUMI_26017</name>
</gene>
<dbReference type="GO" id="GO:1990414">
    <property type="term" value="P:replication-born double-strand break repair via sister chromatid exchange"/>
    <property type="evidence" value="ECO:0007669"/>
    <property type="project" value="TreeGrafter"/>
</dbReference>
<dbReference type="GO" id="GO:0061775">
    <property type="term" value="F:cohesin loader activity"/>
    <property type="evidence" value="ECO:0007669"/>
    <property type="project" value="InterPro"/>
</dbReference>
<sequence length="432" mass="49968">MNGAANSPRQLVVVLKRMSLKPSLKNNAKAPVQTSKMQSLHLDSQESFSVLQNSENYGSCGINYVPYINIQQKVEKKLENSVHVKVKDFDQAITLFNQNEKNNNENWKENFLKHGKLIKIEDVIELKSLNVMKMIVTEKLVQFLKNLQLTIEEGEKDLSGLSLSLNVFNLYDKHRTALLEMCLKSMLQLSNEKRQMRNYRLSDGKYIHIFSALIVQLIQSVAILPKNVCGNRTIFDNTTQVDKMILDKYEQAKITAGTFLTMFLTKCDKKFEESNCKILFENFMYDLLAMINKPEWSSTDLILTILGIILVNSFSNKEIDVALRMISLEFLSVLIMKLRKNNKPLRDGINVIDELIKNIKSRDLDSKENAEPSVKKEHNKENTYLQKVLLYYLFLNSEINEFHSAQHFLIVQWYVNVKEDKPEDVRSVNKGQ</sequence>
<evidence type="ECO:0000313" key="2">
    <source>
        <dbReference type="Proteomes" id="UP000801492"/>
    </source>
</evidence>
<dbReference type="PANTHER" id="PTHR21704:SF18">
    <property type="entry name" value="NIPPED-B-LIKE PROTEIN"/>
    <property type="match status" value="1"/>
</dbReference>
<dbReference type="GO" id="GO:0071169">
    <property type="term" value="P:establishment of protein localization to chromatin"/>
    <property type="evidence" value="ECO:0007669"/>
    <property type="project" value="TreeGrafter"/>
</dbReference>
<dbReference type="GO" id="GO:0003682">
    <property type="term" value="F:chromatin binding"/>
    <property type="evidence" value="ECO:0007669"/>
    <property type="project" value="TreeGrafter"/>
</dbReference>
<name>A0A8K0FZI0_IGNLU</name>
<keyword evidence="2" id="KW-1185">Reference proteome</keyword>
<dbReference type="GO" id="GO:0090694">
    <property type="term" value="C:Scc2-Scc4 cohesin loading complex"/>
    <property type="evidence" value="ECO:0007669"/>
    <property type="project" value="TreeGrafter"/>
</dbReference>
<accession>A0A8K0FZI0</accession>
<reference evidence="1" key="1">
    <citation type="submission" date="2019-08" db="EMBL/GenBank/DDBJ databases">
        <title>The genome of the North American firefly Photinus pyralis.</title>
        <authorList>
            <consortium name="Photinus pyralis genome working group"/>
            <person name="Fallon T.R."/>
            <person name="Sander Lower S.E."/>
            <person name="Weng J.-K."/>
        </authorList>
    </citation>
    <scope>NUCLEOTIDE SEQUENCE</scope>
    <source>
        <strain evidence="1">TRF0915ILg1</strain>
        <tissue evidence="1">Whole body</tissue>
    </source>
</reference>
<dbReference type="EMBL" id="VTPC01091016">
    <property type="protein sequence ID" value="KAF2880154.1"/>
    <property type="molecule type" value="Genomic_DNA"/>
</dbReference>
<protein>
    <submittedName>
        <fullName evidence="1">Uncharacterized protein</fullName>
    </submittedName>
</protein>
<dbReference type="GO" id="GO:0140588">
    <property type="term" value="P:chromatin looping"/>
    <property type="evidence" value="ECO:0007669"/>
    <property type="project" value="InterPro"/>
</dbReference>
<dbReference type="Proteomes" id="UP000801492">
    <property type="component" value="Unassembled WGS sequence"/>
</dbReference>
<dbReference type="PANTHER" id="PTHR21704">
    <property type="entry name" value="NIPPED-B-LIKE PROTEIN DELANGIN SCC2-RELATED"/>
    <property type="match status" value="1"/>
</dbReference>
<dbReference type="OrthoDB" id="418242at2759"/>
<proteinExistence type="predicted"/>
<comment type="caution">
    <text evidence="1">The sequence shown here is derived from an EMBL/GenBank/DDBJ whole genome shotgun (WGS) entry which is preliminary data.</text>
</comment>
<dbReference type="GO" id="GO:0010468">
    <property type="term" value="P:regulation of gene expression"/>
    <property type="evidence" value="ECO:0007669"/>
    <property type="project" value="InterPro"/>
</dbReference>
<evidence type="ECO:0000313" key="1">
    <source>
        <dbReference type="EMBL" id="KAF2880154.1"/>
    </source>
</evidence>
<dbReference type="GO" id="GO:0034087">
    <property type="term" value="P:establishment of mitotic sister chromatid cohesion"/>
    <property type="evidence" value="ECO:0007669"/>
    <property type="project" value="TreeGrafter"/>
</dbReference>
<dbReference type="InterPro" id="IPR033031">
    <property type="entry name" value="Scc2/Nipped-B"/>
</dbReference>
<organism evidence="1 2">
    <name type="scientific">Ignelater luminosus</name>
    <name type="common">Cucubano</name>
    <name type="synonym">Pyrophorus luminosus</name>
    <dbReference type="NCBI Taxonomy" id="2038154"/>
    <lineage>
        <taxon>Eukaryota</taxon>
        <taxon>Metazoa</taxon>
        <taxon>Ecdysozoa</taxon>
        <taxon>Arthropoda</taxon>
        <taxon>Hexapoda</taxon>
        <taxon>Insecta</taxon>
        <taxon>Pterygota</taxon>
        <taxon>Neoptera</taxon>
        <taxon>Endopterygota</taxon>
        <taxon>Coleoptera</taxon>
        <taxon>Polyphaga</taxon>
        <taxon>Elateriformia</taxon>
        <taxon>Elateroidea</taxon>
        <taxon>Elateridae</taxon>
        <taxon>Agrypninae</taxon>
        <taxon>Pyrophorini</taxon>
        <taxon>Ignelater</taxon>
    </lineage>
</organism>